<evidence type="ECO:0000256" key="1">
    <source>
        <dbReference type="ARBA" id="ARBA00022603"/>
    </source>
</evidence>
<comment type="caution">
    <text evidence="4">The sequence shown here is derived from an EMBL/GenBank/DDBJ whole genome shotgun (WGS) entry which is preliminary data.</text>
</comment>
<sequence>MDLRSTYDRIAGHFAATREYAWPEVESFLADRRGNHGLDIGCGNGRHTELLADRTERAVGVDLSRELLSEAATRARDNGFSAEFVHGNASALPIRTESVDLAVYVATIHHLSPRENRVRSLNELARVLRPEGVGLVSAWSTAHDRFDRESGFDTTVDWTLPGGETVPRFYHIYSPAEFETDIADSDLTVARSEVSSGNCYAVVRGR</sequence>
<dbReference type="PANTHER" id="PTHR13069">
    <property type="entry name" value="ALKYLATED DNA REPAIR PROTEIN ALKB HOMOLOG 8"/>
    <property type="match status" value="1"/>
</dbReference>
<evidence type="ECO:0000259" key="3">
    <source>
        <dbReference type="Pfam" id="PF08241"/>
    </source>
</evidence>
<feature type="domain" description="Methyltransferase type 11" evidence="3">
    <location>
        <begin position="38"/>
        <end position="133"/>
    </location>
</feature>
<dbReference type="GO" id="GO:0006400">
    <property type="term" value="P:tRNA modification"/>
    <property type="evidence" value="ECO:0007669"/>
    <property type="project" value="UniProtKB-ARBA"/>
</dbReference>
<organism evidence="4 5">
    <name type="scientific">Halorubrum tibetense</name>
    <dbReference type="NCBI Taxonomy" id="175631"/>
    <lineage>
        <taxon>Archaea</taxon>
        <taxon>Methanobacteriati</taxon>
        <taxon>Methanobacteriota</taxon>
        <taxon>Stenosarchaea group</taxon>
        <taxon>Halobacteria</taxon>
        <taxon>Halobacteriales</taxon>
        <taxon>Haloferacaceae</taxon>
        <taxon>Halorubrum</taxon>
    </lineage>
</organism>
<evidence type="ECO:0000313" key="5">
    <source>
        <dbReference type="Proteomes" id="UP001596442"/>
    </source>
</evidence>
<name>A0ABD5S6P1_9EURY</name>
<dbReference type="CDD" id="cd02440">
    <property type="entry name" value="AdoMet_MTases"/>
    <property type="match status" value="1"/>
</dbReference>
<dbReference type="EMBL" id="JBHSWW010000009">
    <property type="protein sequence ID" value="MFC6752188.1"/>
    <property type="molecule type" value="Genomic_DNA"/>
</dbReference>
<evidence type="ECO:0000313" key="4">
    <source>
        <dbReference type="EMBL" id="MFC6752188.1"/>
    </source>
</evidence>
<dbReference type="RefSeq" id="WP_379778591.1">
    <property type="nucleotide sequence ID" value="NZ_JBHSWW010000009.1"/>
</dbReference>
<keyword evidence="1 4" id="KW-0489">Methyltransferase</keyword>
<dbReference type="GO" id="GO:0032259">
    <property type="term" value="P:methylation"/>
    <property type="evidence" value="ECO:0007669"/>
    <property type="project" value="UniProtKB-KW"/>
</dbReference>
<dbReference type="EC" id="2.1.1.-" evidence="4"/>
<dbReference type="InterPro" id="IPR013216">
    <property type="entry name" value="Methyltransf_11"/>
</dbReference>
<dbReference type="InterPro" id="IPR029063">
    <property type="entry name" value="SAM-dependent_MTases_sf"/>
</dbReference>
<dbReference type="GO" id="GO:0008175">
    <property type="term" value="F:tRNA methyltransferase activity"/>
    <property type="evidence" value="ECO:0007669"/>
    <property type="project" value="UniProtKB-ARBA"/>
</dbReference>
<proteinExistence type="predicted"/>
<dbReference type="Gene3D" id="3.40.50.150">
    <property type="entry name" value="Vaccinia Virus protein VP39"/>
    <property type="match status" value="1"/>
</dbReference>
<reference evidence="4 5" key="1">
    <citation type="journal article" date="2019" name="Int. J. Syst. Evol. Microbiol.">
        <title>The Global Catalogue of Microorganisms (GCM) 10K type strain sequencing project: providing services to taxonomists for standard genome sequencing and annotation.</title>
        <authorList>
            <consortium name="The Broad Institute Genomics Platform"/>
            <consortium name="The Broad Institute Genome Sequencing Center for Infectious Disease"/>
            <person name="Wu L."/>
            <person name="Ma J."/>
        </authorList>
    </citation>
    <scope>NUCLEOTIDE SEQUENCE [LARGE SCALE GENOMIC DNA]</scope>
    <source>
        <strain evidence="4 5">CGMCC 1.3239</strain>
    </source>
</reference>
<dbReference type="InterPro" id="IPR051422">
    <property type="entry name" value="AlkB_tRNA_MeTrf/Diox"/>
</dbReference>
<accession>A0ABD5S6P1</accession>
<protein>
    <submittedName>
        <fullName evidence="4">Class I SAM-dependent methyltransferase</fullName>
        <ecNumber evidence="4">2.1.1.-</ecNumber>
    </submittedName>
</protein>
<gene>
    <name evidence="4" type="ORF">ACFQEU_01690</name>
</gene>
<dbReference type="SUPFAM" id="SSF53335">
    <property type="entry name" value="S-adenosyl-L-methionine-dependent methyltransferases"/>
    <property type="match status" value="1"/>
</dbReference>
<dbReference type="Proteomes" id="UP001596442">
    <property type="component" value="Unassembled WGS sequence"/>
</dbReference>
<keyword evidence="2 4" id="KW-0808">Transferase</keyword>
<dbReference type="PANTHER" id="PTHR13069:SF21">
    <property type="entry name" value="ALKYLATED DNA REPAIR PROTEIN ALKB HOMOLOG 8"/>
    <property type="match status" value="1"/>
</dbReference>
<keyword evidence="5" id="KW-1185">Reference proteome</keyword>
<dbReference type="AlphaFoldDB" id="A0ABD5S6P1"/>
<evidence type="ECO:0000256" key="2">
    <source>
        <dbReference type="ARBA" id="ARBA00022679"/>
    </source>
</evidence>
<dbReference type="Pfam" id="PF08241">
    <property type="entry name" value="Methyltransf_11"/>
    <property type="match status" value="1"/>
</dbReference>